<evidence type="ECO:0000259" key="5">
    <source>
        <dbReference type="Pfam" id="PF08245"/>
    </source>
</evidence>
<evidence type="ECO:0000313" key="6">
    <source>
        <dbReference type="EMBL" id="CAD7286808.1"/>
    </source>
</evidence>
<dbReference type="EMBL" id="CAJHOF010000001">
    <property type="protein sequence ID" value="CAD7286808.1"/>
    <property type="molecule type" value="Genomic_DNA"/>
</dbReference>
<organism evidence="6 7">
    <name type="scientific">Campylobacter majalis</name>
    <dbReference type="NCBI Taxonomy" id="2790656"/>
    <lineage>
        <taxon>Bacteria</taxon>
        <taxon>Pseudomonadati</taxon>
        <taxon>Campylobacterota</taxon>
        <taxon>Epsilonproteobacteria</taxon>
        <taxon>Campylobacterales</taxon>
        <taxon>Campylobacteraceae</taxon>
        <taxon>Campylobacter</taxon>
    </lineage>
</organism>
<dbReference type="PANTHER" id="PTHR43024:SF1">
    <property type="entry name" value="UDP-N-ACETYLMURAMOYL-TRIPEPTIDE--D-ALANYL-D-ALANINE LIGASE"/>
    <property type="match status" value="1"/>
</dbReference>
<dbReference type="InterPro" id="IPR051046">
    <property type="entry name" value="MurCDEF_CellWall_CoF430Synth"/>
</dbReference>
<dbReference type="SUPFAM" id="SSF53623">
    <property type="entry name" value="MurD-like peptide ligases, catalytic domain"/>
    <property type="match status" value="1"/>
</dbReference>
<name>A0ABN7K5V0_9BACT</name>
<keyword evidence="7" id="KW-1185">Reference proteome</keyword>
<evidence type="ECO:0000256" key="1">
    <source>
        <dbReference type="ARBA" id="ARBA00022598"/>
    </source>
</evidence>
<evidence type="ECO:0000256" key="3">
    <source>
        <dbReference type="ARBA" id="ARBA00022840"/>
    </source>
</evidence>
<feature type="transmembrane region" description="Helical" evidence="4">
    <location>
        <begin position="128"/>
        <end position="147"/>
    </location>
</feature>
<dbReference type="InterPro" id="IPR036615">
    <property type="entry name" value="Mur_ligase_C_dom_sf"/>
</dbReference>
<accession>A0ABN7K5V0</accession>
<dbReference type="EC" id="6.3.2.10" evidence="6"/>
<comment type="caution">
    <text evidence="6">The sequence shown here is derived from an EMBL/GenBank/DDBJ whole genome shotgun (WGS) entry which is preliminary data.</text>
</comment>
<dbReference type="PANTHER" id="PTHR43024">
    <property type="entry name" value="UDP-N-ACETYLMURAMOYL-TRIPEPTIDE--D-ALANYL-D-ALANINE LIGASE"/>
    <property type="match status" value="1"/>
</dbReference>
<sequence>MKELVSLVYPHFLAFSALFFAFALSFYIITCFQWFSYRLNRVIFHFTRPSWHVMFVILPVVLYYTTREFFYIYFYFAYLPSLYLWHKKLDKKLVFTARIKRFFLILFFALISYYAIYYFKFNSYAGNIILPIFISLILSHLYEKFLALSYKNRAKRKLESCKNLVIILITASYGKTSIKNFIYELIKDDFIAYKTPRSVNTLVGLIKDINENITPDTQIYVAEAGARLRGDIDEISTFLNPQIVVVGEIGEQHLEYFKSMQNIKNTKLEALNSNRLKVAFLHSTTEVVQSKERVIYDACLSDVVSDLSGLRFNLDGKNYQSPILGKFNAQNLAVAIKVAHYLKINDDKIAINLSKMQNVEHRLVRMDAGGKVIIDDSFNGNFAGMSASYELVSTYAGRKVLVTPGIVEANESLNENLSKIINEVFDVVIITSSLNAQSLLKYLNKPQILILKDKNNMQQMLIEHTKVGDLILFSNDAPSFM</sequence>
<feature type="transmembrane region" description="Helical" evidence="4">
    <location>
        <begin position="42"/>
        <end position="64"/>
    </location>
</feature>
<keyword evidence="2" id="KW-0547">Nucleotide-binding</keyword>
<gene>
    <name evidence="6" type="primary">murF</name>
    <name evidence="6" type="ORF">LMG7974_00094</name>
</gene>
<keyword evidence="4" id="KW-0472">Membrane</keyword>
<dbReference type="Gene3D" id="3.90.190.20">
    <property type="entry name" value="Mur ligase, C-terminal domain"/>
    <property type="match status" value="1"/>
</dbReference>
<dbReference type="Pfam" id="PF08245">
    <property type="entry name" value="Mur_ligase_M"/>
    <property type="match status" value="1"/>
</dbReference>
<feature type="domain" description="Mur ligase central" evidence="5">
    <location>
        <begin position="169"/>
        <end position="338"/>
    </location>
</feature>
<keyword evidence="1 6" id="KW-0436">Ligase</keyword>
<evidence type="ECO:0000256" key="2">
    <source>
        <dbReference type="ARBA" id="ARBA00022741"/>
    </source>
</evidence>
<dbReference type="Gene3D" id="3.40.1190.10">
    <property type="entry name" value="Mur-like, catalytic domain"/>
    <property type="match status" value="1"/>
</dbReference>
<evidence type="ECO:0000256" key="4">
    <source>
        <dbReference type="SAM" id="Phobius"/>
    </source>
</evidence>
<feature type="transmembrane region" description="Helical" evidence="4">
    <location>
        <begin position="70"/>
        <end position="86"/>
    </location>
</feature>
<reference evidence="6 7" key="1">
    <citation type="submission" date="2020-11" db="EMBL/GenBank/DDBJ databases">
        <authorList>
            <person name="Peeters C."/>
        </authorList>
    </citation>
    <scope>NUCLEOTIDE SEQUENCE [LARGE SCALE GENOMIC DNA]</scope>
    <source>
        <strain evidence="6 7">LMG 7974</strain>
    </source>
</reference>
<dbReference type="InterPro" id="IPR013221">
    <property type="entry name" value="Mur_ligase_cen"/>
</dbReference>
<dbReference type="Proteomes" id="UP000789803">
    <property type="component" value="Unassembled WGS sequence"/>
</dbReference>
<feature type="transmembrane region" description="Helical" evidence="4">
    <location>
        <begin position="98"/>
        <end position="116"/>
    </location>
</feature>
<protein>
    <submittedName>
        <fullName evidence="6">UDP-N-acetylmuramoyl-tripeptide--D-alanyl-D-alanine ligase</fullName>
        <ecNumber evidence="6">6.3.2.10</ecNumber>
    </submittedName>
</protein>
<feature type="transmembrane region" description="Helical" evidence="4">
    <location>
        <begin position="12"/>
        <end position="35"/>
    </location>
</feature>
<dbReference type="RefSeq" id="WP_229931921.1">
    <property type="nucleotide sequence ID" value="NZ_CAJHOF010000001.1"/>
</dbReference>
<dbReference type="GO" id="GO:0047480">
    <property type="term" value="F:UDP-N-acetylmuramoyl-tripeptide-D-alanyl-D-alanine ligase activity"/>
    <property type="evidence" value="ECO:0007669"/>
    <property type="project" value="UniProtKB-EC"/>
</dbReference>
<dbReference type="SUPFAM" id="SSF53244">
    <property type="entry name" value="MurD-like peptide ligases, peptide-binding domain"/>
    <property type="match status" value="1"/>
</dbReference>
<keyword evidence="4" id="KW-1133">Transmembrane helix</keyword>
<evidence type="ECO:0000313" key="7">
    <source>
        <dbReference type="Proteomes" id="UP000789803"/>
    </source>
</evidence>
<keyword evidence="3" id="KW-0067">ATP-binding</keyword>
<keyword evidence="4" id="KW-0812">Transmembrane</keyword>
<dbReference type="InterPro" id="IPR036565">
    <property type="entry name" value="Mur-like_cat_sf"/>
</dbReference>
<proteinExistence type="predicted"/>